<evidence type="ECO:0000256" key="7">
    <source>
        <dbReference type="ARBA" id="ARBA00023125"/>
    </source>
</evidence>
<dbReference type="PANTHER" id="PTHR31576:SF2">
    <property type="entry name" value="TATA BOX-BINDING PROTEIN-ASSOCIATED FACTOR RNA POLYMERASE I SUBUNIT B"/>
    <property type="match status" value="1"/>
</dbReference>
<evidence type="ECO:0000256" key="10">
    <source>
        <dbReference type="SAM" id="Coils"/>
    </source>
</evidence>
<evidence type="ECO:0000256" key="6">
    <source>
        <dbReference type="ARBA" id="ARBA00023015"/>
    </source>
</evidence>
<accession>A0A914N7F7</accession>
<evidence type="ECO:0000256" key="5">
    <source>
        <dbReference type="ARBA" id="ARBA00022833"/>
    </source>
</evidence>
<comment type="similarity">
    <text evidence="2">Belongs to the RRN7/TAF1B family.</text>
</comment>
<comment type="subcellular location">
    <subcellularLocation>
        <location evidence="1">Nucleus</location>
        <location evidence="1">Nucleolus</location>
    </subcellularLocation>
</comment>
<dbReference type="GO" id="GO:0005668">
    <property type="term" value="C:RNA polymerase transcription factor SL1 complex"/>
    <property type="evidence" value="ECO:0007669"/>
    <property type="project" value="TreeGrafter"/>
</dbReference>
<evidence type="ECO:0000313" key="14">
    <source>
        <dbReference type="Proteomes" id="UP000887563"/>
    </source>
</evidence>
<dbReference type="Pfam" id="PF20645">
    <property type="entry name" value="Rrn7_cyclin_C"/>
    <property type="match status" value="1"/>
</dbReference>
<feature type="coiled-coil region" evidence="10">
    <location>
        <begin position="161"/>
        <end position="227"/>
    </location>
</feature>
<evidence type="ECO:0000259" key="12">
    <source>
        <dbReference type="Pfam" id="PF08792"/>
    </source>
</evidence>
<dbReference type="Proteomes" id="UP000887563">
    <property type="component" value="Unplaced"/>
</dbReference>
<dbReference type="GO" id="GO:0070860">
    <property type="term" value="C:RNA polymerase I core factor complex"/>
    <property type="evidence" value="ECO:0007669"/>
    <property type="project" value="InterPro"/>
</dbReference>
<sequence>MPDPSECTVCGSGQVVLDAGYYFCADCGAQQEGRETEQDFGAFGQQGTRINRPKKDRDNELNKRERLKKIREDPFITERALPEEDFPFWLDQLGIRLCTATKILAKCSFVLVNEFNVPEKCLENSKFIFYNYLRRAGIAFCEEETTDDPAKSFCPLVRHKNAEIENKLRQNRLRAANLRKLLQKEKKDKSDAWMDLTSTDEALKKVLEEEEAEIAATLEEVQFVERIKTCLSVDAVNMAAHIYLGIDLLFCILYLAVHLSGCNWVLLSDIFRWYREGRFNISRSQLLALNFSTSWNENEEDLAPSTKLVSSLNVDRRFYVRSKYNVPYLGVQPVSESLRVLSFLTQFTNIPRSIQTTDFQKVLSRFVYNLNLPLAFNKHLMTILNFLPPVNVDYGSERFSYVQPVDGGLRQHLLCLASRSRVENSGFGFVSFFQRAFLANKSQKCWEKVEGTTLNNRYINPLLQYGSHWHFVPLPTEVKAAALILFALKLFFGLDDQREYNLKPKHQQLMEDEEMNEEIDYFNFGEWLTQLEMRTHCWQGTAPKIVLNNDFHCDQSERSSVQESLLVNLFRRPHLGMRITSWNRLYPFLGCIPNTVRIQSQPYVFENLFPTYLSPPPSKPLLSADNTNLSMSKEALFTPLQYQSSKNSNIQNENAKISGIDKNKKKIFFHKFYDSSLDLELSSPSSPSSSSESQARNIILKVFPCADAYKRYPPGYHKNIAVVIPDFDDRGLKNTFHQGATRINSLPISPLLATKSMKVFKKLFKYNLKFYYFSMSLLSTEKQFSKTFAKLLRHLALSVSETDHLLFFVFQMIESMFFERASFNRIKNDLIQFGRCMFHSQQQFQTLRFRYTISLDKSNNNNNDNIPLYKFCYKLTRARERDNKVIDKEEAEKNYLFQRCFFHNVDPESVVRSAPSEPAGPFTFAHLHKHKKVTISESEDTDLESNNNNEIADLLSSSSSSSSDNDEDEILGENVQSKATGKKYPLKLTSLPAPATLALCAFRYW</sequence>
<dbReference type="GO" id="GO:0042790">
    <property type="term" value="P:nucleolar large rRNA transcription by RNA polymerase I"/>
    <property type="evidence" value="ECO:0007669"/>
    <property type="project" value="TreeGrafter"/>
</dbReference>
<evidence type="ECO:0000259" key="13">
    <source>
        <dbReference type="Pfam" id="PF20645"/>
    </source>
</evidence>
<evidence type="ECO:0000256" key="9">
    <source>
        <dbReference type="ARBA" id="ARBA00023242"/>
    </source>
</evidence>
<keyword evidence="9" id="KW-0539">Nucleus</keyword>
<name>A0A914N7F7_MELIC</name>
<dbReference type="InterPro" id="IPR033599">
    <property type="entry name" value="TAF1B/Rrn7"/>
</dbReference>
<dbReference type="InterPro" id="IPR048538">
    <property type="entry name" value="Rrn7_cyclin_C"/>
</dbReference>
<dbReference type="InterPro" id="IPR014900">
    <property type="entry name" value="VLTF-3_Zn_ribbon"/>
</dbReference>
<dbReference type="WBParaSite" id="Minc3s03624g34360">
    <property type="protein sequence ID" value="Minc3s03624g34360"/>
    <property type="gene ID" value="Minc3s03624g34360"/>
</dbReference>
<keyword evidence="5" id="KW-0862">Zinc</keyword>
<keyword evidence="4" id="KW-0863">Zinc-finger</keyword>
<evidence type="ECO:0000256" key="4">
    <source>
        <dbReference type="ARBA" id="ARBA00022771"/>
    </source>
</evidence>
<organism evidence="14 15">
    <name type="scientific">Meloidogyne incognita</name>
    <name type="common">Southern root-knot nematode worm</name>
    <name type="synonym">Oxyuris incognita</name>
    <dbReference type="NCBI Taxonomy" id="6306"/>
    <lineage>
        <taxon>Eukaryota</taxon>
        <taxon>Metazoa</taxon>
        <taxon>Ecdysozoa</taxon>
        <taxon>Nematoda</taxon>
        <taxon>Chromadorea</taxon>
        <taxon>Rhabditida</taxon>
        <taxon>Tylenchina</taxon>
        <taxon>Tylenchomorpha</taxon>
        <taxon>Tylenchoidea</taxon>
        <taxon>Meloidogynidae</taxon>
        <taxon>Meloidogyninae</taxon>
        <taxon>Meloidogyne</taxon>
        <taxon>Meloidogyne incognita group</taxon>
    </lineage>
</organism>
<protein>
    <submittedName>
        <fullName evidence="15">Viral late gene transcription factor 3 zinc ribbon domain-containing protein</fullName>
    </submittedName>
</protein>
<keyword evidence="6" id="KW-0805">Transcription regulation</keyword>
<feature type="domain" description="Viral late gene transcription factor 3 zinc ribbon" evidence="12">
    <location>
        <begin position="3"/>
        <end position="31"/>
    </location>
</feature>
<proteinExistence type="inferred from homology"/>
<dbReference type="GO" id="GO:0001164">
    <property type="term" value="F:RNA polymerase I core promoter sequence-specific DNA binding"/>
    <property type="evidence" value="ECO:0007669"/>
    <property type="project" value="InterPro"/>
</dbReference>
<dbReference type="Pfam" id="PF08792">
    <property type="entry name" value="A2L_zn_ribbon"/>
    <property type="match status" value="1"/>
</dbReference>
<dbReference type="AlphaFoldDB" id="A0A914N7F7"/>
<feature type="domain" description="Rrn7/TAF1B C-terminal cyclin" evidence="13">
    <location>
        <begin position="477"/>
        <end position="533"/>
    </location>
</feature>
<evidence type="ECO:0000256" key="11">
    <source>
        <dbReference type="SAM" id="MobiDB-lite"/>
    </source>
</evidence>
<keyword evidence="10" id="KW-0175">Coiled coil</keyword>
<keyword evidence="7" id="KW-0238">DNA-binding</keyword>
<reference evidence="15" key="1">
    <citation type="submission" date="2022-11" db="UniProtKB">
        <authorList>
            <consortium name="WormBaseParasite"/>
        </authorList>
    </citation>
    <scope>IDENTIFICATION</scope>
</reference>
<evidence type="ECO:0000256" key="2">
    <source>
        <dbReference type="ARBA" id="ARBA00006899"/>
    </source>
</evidence>
<evidence type="ECO:0000313" key="15">
    <source>
        <dbReference type="WBParaSite" id="Minc3s03624g34360"/>
    </source>
</evidence>
<evidence type="ECO:0000256" key="3">
    <source>
        <dbReference type="ARBA" id="ARBA00022723"/>
    </source>
</evidence>
<dbReference type="GO" id="GO:0008270">
    <property type="term" value="F:zinc ion binding"/>
    <property type="evidence" value="ECO:0007669"/>
    <property type="project" value="UniProtKB-KW"/>
</dbReference>
<keyword evidence="3" id="KW-0479">Metal-binding</keyword>
<feature type="region of interest" description="Disordered" evidence="11">
    <location>
        <begin position="953"/>
        <end position="976"/>
    </location>
</feature>
<evidence type="ECO:0000256" key="1">
    <source>
        <dbReference type="ARBA" id="ARBA00004604"/>
    </source>
</evidence>
<keyword evidence="8" id="KW-0804">Transcription</keyword>
<dbReference type="PANTHER" id="PTHR31576">
    <property type="entry name" value="TATA BOX-BINDING PROTEIN-ASSOCIATED FACTOR RNA POLYMERASE I SUBUNIT B"/>
    <property type="match status" value="1"/>
</dbReference>
<evidence type="ECO:0000256" key="8">
    <source>
        <dbReference type="ARBA" id="ARBA00023163"/>
    </source>
</evidence>
<keyword evidence="14" id="KW-1185">Reference proteome</keyword>